<dbReference type="PANTHER" id="PTHR22765:SF450">
    <property type="entry name" value="ERAD-ASSOCIATED E3 UBIQUITIN-PROTEIN LIGASE HRD1"/>
    <property type="match status" value="1"/>
</dbReference>
<organism evidence="4 5">
    <name type="scientific">Paramecium tetraurelia</name>
    <dbReference type="NCBI Taxonomy" id="5888"/>
    <lineage>
        <taxon>Eukaryota</taxon>
        <taxon>Sar</taxon>
        <taxon>Alveolata</taxon>
        <taxon>Ciliophora</taxon>
        <taxon>Intramacronucleata</taxon>
        <taxon>Oligohymenophorea</taxon>
        <taxon>Peniculida</taxon>
        <taxon>Parameciidae</taxon>
        <taxon>Paramecium</taxon>
    </lineage>
</organism>
<dbReference type="GO" id="GO:0061630">
    <property type="term" value="F:ubiquitin protein ligase activity"/>
    <property type="evidence" value="ECO:0000318"/>
    <property type="project" value="GO_Central"/>
</dbReference>
<evidence type="ECO:0000313" key="4">
    <source>
        <dbReference type="EMBL" id="CAK63827.1"/>
    </source>
</evidence>
<protein>
    <recommendedName>
        <fullName evidence="3">RING-type domain-containing protein</fullName>
    </recommendedName>
</protein>
<dbReference type="GeneID" id="5017009"/>
<evidence type="ECO:0000256" key="1">
    <source>
        <dbReference type="PROSITE-ProRule" id="PRU00175"/>
    </source>
</evidence>
<gene>
    <name evidence="4" type="ORF">GSPATT00033680001</name>
</gene>
<dbReference type="RefSeq" id="XP_001431225.1">
    <property type="nucleotide sequence ID" value="XM_001431188.2"/>
</dbReference>
<keyword evidence="1" id="KW-0862">Zinc</keyword>
<dbReference type="PANTHER" id="PTHR22765">
    <property type="entry name" value="RING FINGER AND PROTEASE ASSOCIATED DOMAIN-CONTAINING"/>
    <property type="match status" value="1"/>
</dbReference>
<name>A0BZ60_PARTE</name>
<reference evidence="4 5" key="1">
    <citation type="journal article" date="2006" name="Nature">
        <title>Global trends of whole-genome duplications revealed by the ciliate Paramecium tetraurelia.</title>
        <authorList>
            <consortium name="Genoscope"/>
            <person name="Aury J.-M."/>
            <person name="Jaillon O."/>
            <person name="Duret L."/>
            <person name="Noel B."/>
            <person name="Jubin C."/>
            <person name="Porcel B.M."/>
            <person name="Segurens B."/>
            <person name="Daubin V."/>
            <person name="Anthouard V."/>
            <person name="Aiach N."/>
            <person name="Arnaiz O."/>
            <person name="Billaut A."/>
            <person name="Beisson J."/>
            <person name="Blanc I."/>
            <person name="Bouhouche K."/>
            <person name="Camara F."/>
            <person name="Duharcourt S."/>
            <person name="Guigo R."/>
            <person name="Gogendeau D."/>
            <person name="Katinka M."/>
            <person name="Keller A.-M."/>
            <person name="Kissmehl R."/>
            <person name="Klotz C."/>
            <person name="Koll F."/>
            <person name="Le Moue A."/>
            <person name="Lepere C."/>
            <person name="Malinsky S."/>
            <person name="Nowacki M."/>
            <person name="Nowak J.K."/>
            <person name="Plattner H."/>
            <person name="Poulain J."/>
            <person name="Ruiz F."/>
            <person name="Serrano V."/>
            <person name="Zagulski M."/>
            <person name="Dessen P."/>
            <person name="Betermier M."/>
            <person name="Weissenbach J."/>
            <person name="Scarpelli C."/>
            <person name="Schachter V."/>
            <person name="Sperling L."/>
            <person name="Meyer E."/>
            <person name="Cohen J."/>
            <person name="Wincker P."/>
        </authorList>
    </citation>
    <scope>NUCLEOTIDE SEQUENCE [LARGE SCALE GENOMIC DNA]</scope>
    <source>
        <strain evidence="4 5">Stock d4-2</strain>
    </source>
</reference>
<dbReference type="HOGENOM" id="CLU_851141_0_0_1"/>
<feature type="compositionally biased region" description="Polar residues" evidence="2">
    <location>
        <begin position="177"/>
        <end position="186"/>
    </location>
</feature>
<evidence type="ECO:0000313" key="5">
    <source>
        <dbReference type="Proteomes" id="UP000000600"/>
    </source>
</evidence>
<feature type="domain" description="RING-type" evidence="3">
    <location>
        <begin position="279"/>
        <end position="319"/>
    </location>
</feature>
<evidence type="ECO:0000256" key="2">
    <source>
        <dbReference type="SAM" id="MobiDB-lite"/>
    </source>
</evidence>
<dbReference type="InterPro" id="IPR001841">
    <property type="entry name" value="Znf_RING"/>
</dbReference>
<keyword evidence="1" id="KW-0863">Zinc-finger</keyword>
<dbReference type="Pfam" id="PF13639">
    <property type="entry name" value="zf-RING_2"/>
    <property type="match status" value="1"/>
</dbReference>
<accession>A0BZ60</accession>
<feature type="region of interest" description="Disordered" evidence="2">
    <location>
        <begin position="160"/>
        <end position="193"/>
    </location>
</feature>
<dbReference type="InParanoid" id="A0BZ60"/>
<dbReference type="EMBL" id="CT868028">
    <property type="protein sequence ID" value="CAK63827.1"/>
    <property type="molecule type" value="Genomic_DNA"/>
</dbReference>
<dbReference type="InterPro" id="IPR013083">
    <property type="entry name" value="Znf_RING/FYVE/PHD"/>
</dbReference>
<keyword evidence="1" id="KW-0479">Metal-binding</keyword>
<dbReference type="PROSITE" id="PS50089">
    <property type="entry name" value="ZF_RING_2"/>
    <property type="match status" value="1"/>
</dbReference>
<dbReference type="AlphaFoldDB" id="A0BZ60"/>
<dbReference type="SUPFAM" id="SSF57850">
    <property type="entry name" value="RING/U-box"/>
    <property type="match status" value="1"/>
</dbReference>
<feature type="compositionally biased region" description="Low complexity" evidence="2">
    <location>
        <begin position="160"/>
        <end position="175"/>
    </location>
</feature>
<dbReference type="GO" id="GO:0006511">
    <property type="term" value="P:ubiquitin-dependent protein catabolic process"/>
    <property type="evidence" value="ECO:0000318"/>
    <property type="project" value="GO_Central"/>
</dbReference>
<evidence type="ECO:0000259" key="3">
    <source>
        <dbReference type="PROSITE" id="PS50089"/>
    </source>
</evidence>
<dbReference type="Gene3D" id="3.30.40.10">
    <property type="entry name" value="Zinc/RING finger domain, C3HC4 (zinc finger)"/>
    <property type="match status" value="1"/>
</dbReference>
<sequence>MNNVEQIQDQGYNMYHFSTCKESQFIENSEFEDDGVYVQQNVQYNSQIRSDQGLKQQMTQEQSFTSSEEKHLQVFHTYQGNFQIGHYVQCVQVQGGTIRKKSRKEIIQDDPQIFQPDEVDNDDQIKGVQDYFSESSIDIDISDQEVRHFHFSQNFFIKNQSQDQSSQDQQSQDSDSGFDSVSNTNDLDPDPNGDIYSFGFNDTTLNHNSDHDSESDPDSDSHSDNYQWLNIVIVIILQVMKKKNYIVMIELREQKRNFHEKKYHKITSYISVTYPPFFCPICQQFLPLRTQTYDCNHRFHALCIDCWIQKGGQTCPICRGKLERINQ</sequence>
<proteinExistence type="predicted"/>
<dbReference type="GO" id="GO:0008270">
    <property type="term" value="F:zinc ion binding"/>
    <property type="evidence" value="ECO:0007669"/>
    <property type="project" value="UniProtKB-KW"/>
</dbReference>
<dbReference type="CDD" id="cd16448">
    <property type="entry name" value="RING-H2"/>
    <property type="match status" value="1"/>
</dbReference>
<dbReference type="SMART" id="SM00184">
    <property type="entry name" value="RING"/>
    <property type="match status" value="1"/>
</dbReference>
<keyword evidence="5" id="KW-1185">Reference proteome</keyword>
<dbReference type="OrthoDB" id="873511at2759"/>
<dbReference type="Proteomes" id="UP000000600">
    <property type="component" value="Unassembled WGS sequence"/>
</dbReference>
<feature type="region of interest" description="Disordered" evidence="2">
    <location>
        <begin position="102"/>
        <end position="122"/>
    </location>
</feature>
<dbReference type="InterPro" id="IPR051826">
    <property type="entry name" value="E3_ubiquitin-ligase_domain"/>
</dbReference>
<dbReference type="KEGG" id="ptm:GSPATT00033680001"/>